<feature type="region of interest" description="Disordered" evidence="6">
    <location>
        <begin position="31"/>
        <end position="288"/>
    </location>
</feature>
<comment type="similarity">
    <text evidence="2 5">Belongs to the ORC2 family.</text>
</comment>
<comment type="subunit">
    <text evidence="5">Component of the origin recognition complex (ORC).</text>
</comment>
<feature type="compositionally biased region" description="Low complexity" evidence="6">
    <location>
        <begin position="185"/>
        <end position="194"/>
    </location>
</feature>
<feature type="domain" description="Origin recognition complex subunit 2 winged-helix" evidence="8">
    <location>
        <begin position="548"/>
        <end position="608"/>
    </location>
</feature>
<dbReference type="InterPro" id="IPR007220">
    <property type="entry name" value="ORC2"/>
</dbReference>
<feature type="domain" description="Origin recognition complex subunit 2 RecA-like" evidence="7">
    <location>
        <begin position="316"/>
        <end position="483"/>
    </location>
</feature>
<name>A0A8H7KB21_BIOOC</name>
<evidence type="ECO:0000256" key="2">
    <source>
        <dbReference type="ARBA" id="ARBA00007421"/>
    </source>
</evidence>
<feature type="compositionally biased region" description="Acidic residues" evidence="6">
    <location>
        <begin position="212"/>
        <end position="222"/>
    </location>
</feature>
<dbReference type="InterPro" id="IPR056773">
    <property type="entry name" value="WHD_ORC2"/>
</dbReference>
<feature type="compositionally biased region" description="Acidic residues" evidence="6">
    <location>
        <begin position="195"/>
        <end position="204"/>
    </location>
</feature>
<evidence type="ECO:0000313" key="9">
    <source>
        <dbReference type="EMBL" id="KAF9747211.1"/>
    </source>
</evidence>
<evidence type="ECO:0000259" key="7">
    <source>
        <dbReference type="Pfam" id="PF04084"/>
    </source>
</evidence>
<dbReference type="Pfam" id="PF04084">
    <property type="entry name" value="RecA-like_ORC2"/>
    <property type="match status" value="1"/>
</dbReference>
<proteinExistence type="inferred from homology"/>
<accession>A0A8H7KB21</accession>
<feature type="compositionally biased region" description="Basic residues" evidence="6">
    <location>
        <begin position="251"/>
        <end position="260"/>
    </location>
</feature>
<dbReference type="PANTHER" id="PTHR14052">
    <property type="entry name" value="ORIGIN RECOGNITION COMPLEX SUBUNIT 2"/>
    <property type="match status" value="1"/>
</dbReference>
<sequence>MYLLETVELAPHQSAAPQTPSDRIATLTIALPKQNDATEKVDIEGSPAEDQSRLRRKRSHLEVEASQEDVDATTPSKRRRSSLNSLHQNVESGASESTNGTSNQNGTSDSGEHSEPALEAPSQEPKTTPRKRGRPPKAASQSNTPTPKAKRQRAFQTPTKGTIADDATPRRQAGADRSARRKSARALIEQVVGDGDSDDQDDEDALAREIYESSEGEADDEIFQSAKSSKEQPGEDGLVEHAAEPPAATPTKRRARKKARSPTPPRDLPPHELYFAQNKPGRPKTSNNTLASLDLLTHDEYFKILNGREEKHSGDIQYLESLHAESFPQWAFELAEGFSLCLYGYGSKRQLLQKFAKHLHSTNPKGKVRKIVMVNGYASTLTMREILATVAVAVDPKRRIPTSQPTAMVQNILAHLSTTNIVLTIIVNSIDAVPLRKLGHQSVLAQLASHPQVGLACSADTPDFSLLWDIGLRSAFNFTFHDCTTFSPFTVELNVVDDVHELLGRKAHRVNGREGVAFVLRSLPDNAKNLFQLIVGEILIAMEEEASDGDEVGVEYRMLYNKSVEEFICSSEMAFRTLLKEFHDHQIITSRKDALGTELLSVPFRKDELEAILEDLTA</sequence>
<feature type="compositionally biased region" description="Basic and acidic residues" evidence="6">
    <location>
        <begin position="228"/>
        <end position="243"/>
    </location>
</feature>
<dbReference type="GO" id="GO:0003688">
    <property type="term" value="F:DNA replication origin binding"/>
    <property type="evidence" value="ECO:0007669"/>
    <property type="project" value="UniProtKB-UniRule"/>
</dbReference>
<dbReference type="InterPro" id="IPR056772">
    <property type="entry name" value="RecA-like_ORC2"/>
</dbReference>
<evidence type="ECO:0000256" key="5">
    <source>
        <dbReference type="RuleBase" id="RU368084"/>
    </source>
</evidence>
<dbReference type="Pfam" id="PF24882">
    <property type="entry name" value="WHD_ORC2"/>
    <property type="match status" value="1"/>
</dbReference>
<comment type="function">
    <text evidence="5">Component of the origin recognition complex (ORC) that binds origins of replication. DNA-binding is ATP-dependent. ORC is required to assemble the pre-replication complex necessary to initiate DNA replication.</text>
</comment>
<evidence type="ECO:0000313" key="10">
    <source>
        <dbReference type="Proteomes" id="UP000616885"/>
    </source>
</evidence>
<keyword evidence="3 5" id="KW-0235">DNA replication</keyword>
<gene>
    <name evidence="9" type="ORF">IM811_002545</name>
</gene>
<reference evidence="9" key="1">
    <citation type="submission" date="2020-10" db="EMBL/GenBank/DDBJ databases">
        <title>High-Quality Genome Resource of Clonostachys rosea strain S41 by Oxford Nanopore Long-Read Sequencing.</title>
        <authorList>
            <person name="Wang H."/>
        </authorList>
    </citation>
    <scope>NUCLEOTIDE SEQUENCE</scope>
    <source>
        <strain evidence="9">S41</strain>
    </source>
</reference>
<comment type="caution">
    <text evidence="9">The sequence shown here is derived from an EMBL/GenBank/DDBJ whole genome shotgun (WGS) entry which is preliminary data.</text>
</comment>
<evidence type="ECO:0000256" key="4">
    <source>
        <dbReference type="ARBA" id="ARBA00023242"/>
    </source>
</evidence>
<feature type="compositionally biased region" description="Basic and acidic residues" evidence="6">
    <location>
        <begin position="167"/>
        <end position="178"/>
    </location>
</feature>
<dbReference type="GO" id="GO:0006260">
    <property type="term" value="P:DNA replication"/>
    <property type="evidence" value="ECO:0007669"/>
    <property type="project" value="UniProtKB-UniRule"/>
</dbReference>
<evidence type="ECO:0000259" key="8">
    <source>
        <dbReference type="Pfam" id="PF24882"/>
    </source>
</evidence>
<dbReference type="GO" id="GO:0005664">
    <property type="term" value="C:nuclear origin of replication recognition complex"/>
    <property type="evidence" value="ECO:0007669"/>
    <property type="project" value="UniProtKB-UniRule"/>
</dbReference>
<organism evidence="9 10">
    <name type="scientific">Bionectria ochroleuca</name>
    <name type="common">Gliocladium roseum</name>
    <dbReference type="NCBI Taxonomy" id="29856"/>
    <lineage>
        <taxon>Eukaryota</taxon>
        <taxon>Fungi</taxon>
        <taxon>Dikarya</taxon>
        <taxon>Ascomycota</taxon>
        <taxon>Pezizomycotina</taxon>
        <taxon>Sordariomycetes</taxon>
        <taxon>Hypocreomycetidae</taxon>
        <taxon>Hypocreales</taxon>
        <taxon>Bionectriaceae</taxon>
        <taxon>Clonostachys</taxon>
    </lineage>
</organism>
<keyword evidence="4 5" id="KW-0539">Nucleus</keyword>
<evidence type="ECO:0000256" key="3">
    <source>
        <dbReference type="ARBA" id="ARBA00022705"/>
    </source>
</evidence>
<dbReference type="AlphaFoldDB" id="A0A8H7KB21"/>
<dbReference type="PANTHER" id="PTHR14052:SF0">
    <property type="entry name" value="ORIGIN RECOGNITION COMPLEX SUBUNIT 2"/>
    <property type="match status" value="1"/>
</dbReference>
<dbReference type="EMBL" id="JADCTT010000010">
    <property type="protein sequence ID" value="KAF9747211.1"/>
    <property type="molecule type" value="Genomic_DNA"/>
</dbReference>
<comment type="subcellular location">
    <subcellularLocation>
        <location evidence="1 5">Nucleus</location>
    </subcellularLocation>
</comment>
<dbReference type="Proteomes" id="UP000616885">
    <property type="component" value="Unassembled WGS sequence"/>
</dbReference>
<feature type="compositionally biased region" description="Polar residues" evidence="6">
    <location>
        <begin position="82"/>
        <end position="109"/>
    </location>
</feature>
<evidence type="ECO:0000256" key="6">
    <source>
        <dbReference type="SAM" id="MobiDB-lite"/>
    </source>
</evidence>
<protein>
    <recommendedName>
        <fullName evidence="5">Origin recognition complex subunit 2</fullName>
    </recommendedName>
</protein>
<evidence type="ECO:0000256" key="1">
    <source>
        <dbReference type="ARBA" id="ARBA00004123"/>
    </source>
</evidence>